<comment type="caution">
    <text evidence="7">The sequence shown here is derived from an EMBL/GenBank/DDBJ whole genome shotgun (WGS) entry which is preliminary data.</text>
</comment>
<gene>
    <name evidence="7" type="ORF">FEM33_22390</name>
</gene>
<protein>
    <submittedName>
        <fullName evidence="7">Lysophospholipid acyltransferase family protein</fullName>
    </submittedName>
</protein>
<evidence type="ECO:0000313" key="8">
    <source>
        <dbReference type="Proteomes" id="UP000323994"/>
    </source>
</evidence>
<dbReference type="InterPro" id="IPR004960">
    <property type="entry name" value="LipA_acyltrans"/>
</dbReference>
<evidence type="ECO:0000256" key="5">
    <source>
        <dbReference type="ARBA" id="ARBA00023136"/>
    </source>
</evidence>
<organism evidence="7 8">
    <name type="scientific">Dyadobacter flavalbus</name>
    <dbReference type="NCBI Taxonomy" id="2579942"/>
    <lineage>
        <taxon>Bacteria</taxon>
        <taxon>Pseudomonadati</taxon>
        <taxon>Bacteroidota</taxon>
        <taxon>Cytophagia</taxon>
        <taxon>Cytophagales</taxon>
        <taxon>Spirosomataceae</taxon>
        <taxon>Dyadobacter</taxon>
    </lineage>
</organism>
<keyword evidence="3" id="KW-0997">Cell inner membrane</keyword>
<evidence type="ECO:0000313" key="7">
    <source>
        <dbReference type="EMBL" id="KAA6434038.1"/>
    </source>
</evidence>
<dbReference type="CDD" id="cd07984">
    <property type="entry name" value="LPLAT_LABLAT-like"/>
    <property type="match status" value="1"/>
</dbReference>
<dbReference type="EMBL" id="VBSN01000069">
    <property type="protein sequence ID" value="KAA6434038.1"/>
    <property type="molecule type" value="Genomic_DNA"/>
</dbReference>
<evidence type="ECO:0000256" key="4">
    <source>
        <dbReference type="ARBA" id="ARBA00022679"/>
    </source>
</evidence>
<proteinExistence type="predicted"/>
<keyword evidence="5" id="KW-0472">Membrane</keyword>
<dbReference type="GO" id="GO:0005886">
    <property type="term" value="C:plasma membrane"/>
    <property type="evidence" value="ECO:0007669"/>
    <property type="project" value="UniProtKB-SubCell"/>
</dbReference>
<dbReference type="GO" id="GO:0009247">
    <property type="term" value="P:glycolipid biosynthetic process"/>
    <property type="evidence" value="ECO:0007669"/>
    <property type="project" value="UniProtKB-ARBA"/>
</dbReference>
<accession>A0A5M8QFN4</accession>
<keyword evidence="4 7" id="KW-0808">Transferase</keyword>
<evidence type="ECO:0000256" key="1">
    <source>
        <dbReference type="ARBA" id="ARBA00004533"/>
    </source>
</evidence>
<dbReference type="PANTHER" id="PTHR30606">
    <property type="entry name" value="LIPID A BIOSYNTHESIS LAUROYL ACYLTRANSFERASE"/>
    <property type="match status" value="1"/>
</dbReference>
<keyword evidence="6 7" id="KW-0012">Acyltransferase</keyword>
<dbReference type="AlphaFoldDB" id="A0A5M8QFN4"/>
<dbReference type="Pfam" id="PF03279">
    <property type="entry name" value="Lip_A_acyltrans"/>
    <property type="match status" value="1"/>
</dbReference>
<dbReference type="GO" id="GO:0016746">
    <property type="term" value="F:acyltransferase activity"/>
    <property type="evidence" value="ECO:0007669"/>
    <property type="project" value="UniProtKB-KW"/>
</dbReference>
<dbReference type="Proteomes" id="UP000323994">
    <property type="component" value="Unassembled WGS sequence"/>
</dbReference>
<reference evidence="7 8" key="1">
    <citation type="submission" date="2019-05" db="EMBL/GenBank/DDBJ databases">
        <authorList>
            <person name="Qu J.-H."/>
        </authorList>
    </citation>
    <scope>NUCLEOTIDE SEQUENCE [LARGE SCALE GENOMIC DNA]</scope>
    <source>
        <strain evidence="7 8">NS28</strain>
    </source>
</reference>
<keyword evidence="2" id="KW-1003">Cell membrane</keyword>
<evidence type="ECO:0000256" key="2">
    <source>
        <dbReference type="ARBA" id="ARBA00022475"/>
    </source>
</evidence>
<evidence type="ECO:0000256" key="6">
    <source>
        <dbReference type="ARBA" id="ARBA00023315"/>
    </source>
</evidence>
<comment type="subcellular location">
    <subcellularLocation>
        <location evidence="1">Cell inner membrane</location>
    </subcellularLocation>
</comment>
<evidence type="ECO:0000256" key="3">
    <source>
        <dbReference type="ARBA" id="ARBA00022519"/>
    </source>
</evidence>
<name>A0A5M8QFN4_9BACT</name>
<keyword evidence="8" id="KW-1185">Reference proteome</keyword>
<dbReference type="PANTHER" id="PTHR30606:SF10">
    <property type="entry name" value="PHOSPHATIDYLINOSITOL MANNOSIDE ACYLTRANSFERASE"/>
    <property type="match status" value="1"/>
</dbReference>
<sequence length="338" mass="40050">MKLVRNSEFNNSENNCQHFIYILYIRIIAKIVFMKHTISQFLFSLLNQVSHLSWKNAFRLSDFLCWSVFGVIGYRKKVIRENLRNSFPEKTDAELNCIEKNFCIHFTDLIVETIKFRSASPECVRERLQGDISIMDKFYHDKTNIIFLMGHRGNWELANLFSSLCFKHECIVVYRPLQNPASDQWFLDLRTRFGAVLVPMDNIFKELQKPRDKPYVVVLANDQSPNPKTAFWTKFLCQDTGVFRGVETIARRYNLTVLYADFSKVANQRGYYEVAISVITENPREVQNNVILEKQLQILEKDIEQQPHNWLWSHRRWKHKRPQNLKPEQTLALRLPDL</sequence>